<keyword evidence="2" id="KW-0812">Transmembrane</keyword>
<gene>
    <name evidence="4" type="ORF">GCM10010497_53900</name>
</gene>
<reference evidence="4 5" key="1">
    <citation type="journal article" date="2014" name="Int. J. Syst. Evol. Microbiol.">
        <title>Complete genome sequence of Corynebacterium casei LMG S-19264T (=DSM 44701T), isolated from a smear-ripened cheese.</title>
        <authorList>
            <consortium name="US DOE Joint Genome Institute (JGI-PGF)"/>
            <person name="Walter F."/>
            <person name="Albersmeier A."/>
            <person name="Kalinowski J."/>
            <person name="Ruckert C."/>
        </authorList>
    </citation>
    <scope>NUCLEOTIDE SEQUENCE [LARGE SCALE GENOMIC DNA]</scope>
    <source>
        <strain evidence="4 5">JCM 4205</strain>
    </source>
</reference>
<feature type="region of interest" description="Disordered" evidence="1">
    <location>
        <begin position="1"/>
        <end position="23"/>
    </location>
</feature>
<evidence type="ECO:0000256" key="2">
    <source>
        <dbReference type="SAM" id="Phobius"/>
    </source>
</evidence>
<dbReference type="CDD" id="cd06577">
    <property type="entry name" value="PASTA_pknB"/>
    <property type="match status" value="2"/>
</dbReference>
<dbReference type="SMART" id="SM00740">
    <property type="entry name" value="PASTA"/>
    <property type="match status" value="2"/>
</dbReference>
<protein>
    <recommendedName>
        <fullName evidence="3">PASTA domain-containing protein</fullName>
    </recommendedName>
</protein>
<dbReference type="Gene3D" id="3.30.10.20">
    <property type="match status" value="2"/>
</dbReference>
<organism evidence="4 5">
    <name type="scientific">Streptomyces cinereoruber</name>
    <dbReference type="NCBI Taxonomy" id="67260"/>
    <lineage>
        <taxon>Bacteria</taxon>
        <taxon>Bacillati</taxon>
        <taxon>Actinomycetota</taxon>
        <taxon>Actinomycetes</taxon>
        <taxon>Kitasatosporales</taxon>
        <taxon>Streptomycetaceae</taxon>
        <taxon>Streptomyces</taxon>
    </lineage>
</organism>
<dbReference type="PROSITE" id="PS51178">
    <property type="entry name" value="PASTA"/>
    <property type="match status" value="1"/>
</dbReference>
<accession>A0AAV4KP06</accession>
<sequence length="254" mass="26240">MSQQYPPHQPPPHPAAPGPYGPPRKRFSTGAVIAVVVGGVFVLLVALGLAVGDETPTDDKAGRPPAAAGSTAAKTPAPEPTTAAPTSAAPEKKAESGTLPSFVGMGLQSAQDKAQELGFHHLASHDALGRGRNQVSDRNWKVCSQTPAPGRHPSDTKVDFGTVKLEEDCPATDAGAVPESAGSTMPDLKGKSVKVARQTLDSSTSFTIEDASGADRFILVESNWKICSQEPAAGTALNGQPVTLRAVKFEESCA</sequence>
<name>A0AAV4KP06_9ACTN</name>
<evidence type="ECO:0000259" key="3">
    <source>
        <dbReference type="PROSITE" id="PS51178"/>
    </source>
</evidence>
<dbReference type="Proteomes" id="UP000642014">
    <property type="component" value="Unassembled WGS sequence"/>
</dbReference>
<dbReference type="AlphaFoldDB" id="A0AAV4KP06"/>
<dbReference type="InterPro" id="IPR005543">
    <property type="entry name" value="PASTA_dom"/>
</dbReference>
<feature type="region of interest" description="Disordered" evidence="1">
    <location>
        <begin position="54"/>
        <end position="103"/>
    </location>
</feature>
<feature type="compositionally biased region" description="Low complexity" evidence="1">
    <location>
        <begin position="63"/>
        <end position="89"/>
    </location>
</feature>
<keyword evidence="2" id="KW-0472">Membrane</keyword>
<evidence type="ECO:0000313" key="5">
    <source>
        <dbReference type="Proteomes" id="UP000642014"/>
    </source>
</evidence>
<dbReference type="GeneID" id="95458893"/>
<evidence type="ECO:0000313" key="4">
    <source>
        <dbReference type="EMBL" id="GGR43620.1"/>
    </source>
</evidence>
<comment type="caution">
    <text evidence="4">The sequence shown here is derived from an EMBL/GenBank/DDBJ whole genome shotgun (WGS) entry which is preliminary data.</text>
</comment>
<keyword evidence="2" id="KW-1133">Transmembrane helix</keyword>
<feature type="transmembrane region" description="Helical" evidence="2">
    <location>
        <begin position="31"/>
        <end position="51"/>
    </location>
</feature>
<dbReference type="RefSeq" id="WP_229991694.1">
    <property type="nucleotide sequence ID" value="NZ_BMSJ01000011.1"/>
</dbReference>
<feature type="domain" description="PASTA" evidence="3">
    <location>
        <begin position="179"/>
        <end position="248"/>
    </location>
</feature>
<evidence type="ECO:0000256" key="1">
    <source>
        <dbReference type="SAM" id="MobiDB-lite"/>
    </source>
</evidence>
<feature type="compositionally biased region" description="Pro residues" evidence="1">
    <location>
        <begin position="7"/>
        <end position="22"/>
    </location>
</feature>
<proteinExistence type="predicted"/>
<dbReference type="EMBL" id="BMSJ01000011">
    <property type="protein sequence ID" value="GGR43620.1"/>
    <property type="molecule type" value="Genomic_DNA"/>
</dbReference>